<accession>A0A9P6Q3L4</accession>
<keyword evidence="2" id="KW-1185">Reference proteome</keyword>
<dbReference type="EMBL" id="JAAAJA010000171">
    <property type="protein sequence ID" value="KAG0259913.1"/>
    <property type="molecule type" value="Genomic_DNA"/>
</dbReference>
<sequence>MVTIRAQTFESYKPIEWAPVVRVKSTYPFSHFSVETLKMTTAITTSELYGRFETPLTMSIGVGWKSIRMETSTTTNIMAACVTSTKIKELIAQRGLTGNIIVKEIMMGMSLRVKRVYERSVHLFLNDEGKADSLTWDGHESSDDLRVPASALRDVAPLQFHSILMSGTGHSKSLRAQVLPVFDNYKRLTDMNLIFSCTGWDDWHVYNGGTKTKNSGRVETFPMPDNFKPLVTFIPS</sequence>
<gene>
    <name evidence="1" type="ORF">BG011_002311</name>
</gene>
<dbReference type="AlphaFoldDB" id="A0A9P6Q3L4"/>
<dbReference type="Proteomes" id="UP000726737">
    <property type="component" value="Unassembled WGS sequence"/>
</dbReference>
<reference evidence="1" key="1">
    <citation type="journal article" date="2020" name="Fungal Divers.">
        <title>Resolving the Mortierellaceae phylogeny through synthesis of multi-gene phylogenetics and phylogenomics.</title>
        <authorList>
            <person name="Vandepol N."/>
            <person name="Liber J."/>
            <person name="Desiro A."/>
            <person name="Na H."/>
            <person name="Kennedy M."/>
            <person name="Barry K."/>
            <person name="Grigoriev I.V."/>
            <person name="Miller A.N."/>
            <person name="O'Donnell K."/>
            <person name="Stajich J.E."/>
            <person name="Bonito G."/>
        </authorList>
    </citation>
    <scope>NUCLEOTIDE SEQUENCE</scope>
    <source>
        <strain evidence="1">KOD948</strain>
    </source>
</reference>
<comment type="caution">
    <text evidence="1">The sequence shown here is derived from an EMBL/GenBank/DDBJ whole genome shotgun (WGS) entry which is preliminary data.</text>
</comment>
<proteinExistence type="predicted"/>
<evidence type="ECO:0000313" key="2">
    <source>
        <dbReference type="Proteomes" id="UP000726737"/>
    </source>
</evidence>
<protein>
    <submittedName>
        <fullName evidence="1">Uncharacterized protein</fullName>
    </submittedName>
</protein>
<dbReference type="OrthoDB" id="4540679at2759"/>
<name>A0A9P6Q3L4_9FUNG</name>
<organism evidence="1 2">
    <name type="scientific">Mortierella polycephala</name>
    <dbReference type="NCBI Taxonomy" id="41804"/>
    <lineage>
        <taxon>Eukaryota</taxon>
        <taxon>Fungi</taxon>
        <taxon>Fungi incertae sedis</taxon>
        <taxon>Mucoromycota</taxon>
        <taxon>Mortierellomycotina</taxon>
        <taxon>Mortierellomycetes</taxon>
        <taxon>Mortierellales</taxon>
        <taxon>Mortierellaceae</taxon>
        <taxon>Mortierella</taxon>
    </lineage>
</organism>
<evidence type="ECO:0000313" key="1">
    <source>
        <dbReference type="EMBL" id="KAG0259913.1"/>
    </source>
</evidence>